<reference evidence="5 6" key="1">
    <citation type="submission" date="2020-08" db="EMBL/GenBank/DDBJ databases">
        <title>Genome public.</title>
        <authorList>
            <person name="Liu C."/>
            <person name="Sun Q."/>
        </authorList>
    </citation>
    <scope>NUCLEOTIDE SEQUENCE [LARGE SCALE GENOMIC DNA]</scope>
    <source>
        <strain evidence="5 6">M2</strain>
    </source>
</reference>
<dbReference type="RefSeq" id="WP_186968809.1">
    <property type="nucleotide sequence ID" value="NZ_JACOPK010000001.1"/>
</dbReference>
<evidence type="ECO:0000259" key="4">
    <source>
        <dbReference type="SMART" id="SM00903"/>
    </source>
</evidence>
<keyword evidence="6" id="KW-1185">Reference proteome</keyword>
<accession>A0ABR7GJL3</accession>
<dbReference type="EMBL" id="JACOPK010000001">
    <property type="protein sequence ID" value="MBC5694513.1"/>
    <property type="molecule type" value="Genomic_DNA"/>
</dbReference>
<evidence type="ECO:0000256" key="1">
    <source>
        <dbReference type="ARBA" id="ARBA00001917"/>
    </source>
</evidence>
<sequence length="193" mass="21120">MGKQSWKPGNMLNPVPAVMVSCADREGKPNIITIAWAGTVCTNPPMVSISVRPTRYSYDMIRETGEFVINLVTEPLTRACDYCGVVSGRDVDKFAKTGLTPIPVEGVSVPGIAESPVSIACRVVEERALGSHTMFLAEVVGVTADDRYLDETGRFDINGTGLIMYSHGEYFGLGRKLGKFGYSVQKKPKRRRK</sequence>
<organism evidence="5 6">
    <name type="scientific">Agathobaculum hominis</name>
    <dbReference type="NCBI Taxonomy" id="2763014"/>
    <lineage>
        <taxon>Bacteria</taxon>
        <taxon>Bacillati</taxon>
        <taxon>Bacillota</taxon>
        <taxon>Clostridia</taxon>
        <taxon>Eubacteriales</taxon>
        <taxon>Butyricicoccaceae</taxon>
        <taxon>Agathobaculum</taxon>
    </lineage>
</organism>
<keyword evidence="2" id="KW-0285">Flavoprotein</keyword>
<dbReference type="SUPFAM" id="SSF50475">
    <property type="entry name" value="FMN-binding split barrel"/>
    <property type="match status" value="1"/>
</dbReference>
<comment type="caution">
    <text evidence="5">The sequence shown here is derived from an EMBL/GenBank/DDBJ whole genome shotgun (WGS) entry which is preliminary data.</text>
</comment>
<dbReference type="InterPro" id="IPR052174">
    <property type="entry name" value="Flavoredoxin"/>
</dbReference>
<dbReference type="PANTHER" id="PTHR43567:SF1">
    <property type="entry name" value="FLAVOREDOXIN"/>
    <property type="match status" value="1"/>
</dbReference>
<evidence type="ECO:0000256" key="2">
    <source>
        <dbReference type="ARBA" id="ARBA00022630"/>
    </source>
</evidence>
<dbReference type="InterPro" id="IPR002563">
    <property type="entry name" value="Flavin_Rdtase-like_dom"/>
</dbReference>
<dbReference type="PANTHER" id="PTHR43567">
    <property type="entry name" value="FLAVOREDOXIN-RELATED-RELATED"/>
    <property type="match status" value="1"/>
</dbReference>
<comment type="cofactor">
    <cofactor evidence="1">
        <name>FMN</name>
        <dbReference type="ChEBI" id="CHEBI:58210"/>
    </cofactor>
</comment>
<feature type="domain" description="Flavin reductase like" evidence="4">
    <location>
        <begin position="11"/>
        <end position="157"/>
    </location>
</feature>
<dbReference type="PROSITE" id="PS51257">
    <property type="entry name" value="PROKAR_LIPOPROTEIN"/>
    <property type="match status" value="1"/>
</dbReference>
<evidence type="ECO:0000313" key="5">
    <source>
        <dbReference type="EMBL" id="MBC5694513.1"/>
    </source>
</evidence>
<dbReference type="Gene3D" id="2.30.110.10">
    <property type="entry name" value="Electron Transport, Fmn-binding Protein, Chain A"/>
    <property type="match status" value="1"/>
</dbReference>
<comment type="similarity">
    <text evidence="3">Belongs to the flavoredoxin family.</text>
</comment>
<gene>
    <name evidence="5" type="ORF">H8S02_00880</name>
</gene>
<dbReference type="Proteomes" id="UP000641741">
    <property type="component" value="Unassembled WGS sequence"/>
</dbReference>
<dbReference type="SMART" id="SM00903">
    <property type="entry name" value="Flavin_Reduct"/>
    <property type="match status" value="1"/>
</dbReference>
<evidence type="ECO:0000313" key="6">
    <source>
        <dbReference type="Proteomes" id="UP000641741"/>
    </source>
</evidence>
<evidence type="ECO:0000256" key="3">
    <source>
        <dbReference type="ARBA" id="ARBA00038054"/>
    </source>
</evidence>
<dbReference type="InterPro" id="IPR012349">
    <property type="entry name" value="Split_barrel_FMN-bd"/>
</dbReference>
<dbReference type="Pfam" id="PF01613">
    <property type="entry name" value="Flavin_Reduct"/>
    <property type="match status" value="1"/>
</dbReference>
<name>A0ABR7GJL3_9FIRM</name>
<proteinExistence type="inferred from homology"/>
<protein>
    <submittedName>
        <fullName evidence="5">Flavin reductase family protein</fullName>
    </submittedName>
</protein>